<organism evidence="1 2">
    <name type="scientific">Flavobacterium okayamense</name>
    <dbReference type="NCBI Taxonomy" id="2830782"/>
    <lineage>
        <taxon>Bacteria</taxon>
        <taxon>Pseudomonadati</taxon>
        <taxon>Bacteroidota</taxon>
        <taxon>Flavobacteriia</taxon>
        <taxon>Flavobacteriales</taxon>
        <taxon>Flavobacteriaceae</taxon>
        <taxon>Flavobacterium</taxon>
    </lineage>
</organism>
<gene>
    <name evidence="1" type="ORF">KK2020170_16280</name>
</gene>
<sequence length="156" mass="18902">MFNYNEWLMKSIYNSYDTRELIERIDLLDENSKTLEGNLTAEMLYRQMLIELDIAFGKQDIKVSGLKKTLSKLFRNQFIKNALTQESHDYYYRKHPKELNIFELKLELIQKINRLGNQGKHAIMKMHHPFWGKMTYTDWDKFVWNYLDNHLKQFGV</sequence>
<protein>
    <submittedName>
        <fullName evidence="1">Uncharacterized protein</fullName>
    </submittedName>
</protein>
<evidence type="ECO:0000313" key="1">
    <source>
        <dbReference type="EMBL" id="BCY28760.1"/>
    </source>
</evidence>
<evidence type="ECO:0000313" key="2">
    <source>
        <dbReference type="Proteomes" id="UP000825258"/>
    </source>
</evidence>
<reference evidence="1 2" key="1">
    <citation type="submission" date="2021-06" db="EMBL/GenBank/DDBJ databases">
        <title>Whole genome sequences of Flavobacterium sp. KK2020170 and assembly.</title>
        <authorList>
            <person name="Kitahara K."/>
            <person name="Miyoshi S."/>
            <person name="Uesaka K."/>
        </authorList>
    </citation>
    <scope>NUCLEOTIDE SEQUENCE [LARGE SCALE GENOMIC DNA]</scope>
    <source>
        <strain evidence="1 2">KK2020170</strain>
    </source>
</reference>
<dbReference type="Proteomes" id="UP000825258">
    <property type="component" value="Chromosome"/>
</dbReference>
<keyword evidence="2" id="KW-1185">Reference proteome</keyword>
<proteinExistence type="predicted"/>
<name>A0ABN6HYB5_9FLAO</name>
<accession>A0ABN6HYB5</accession>
<dbReference type="EMBL" id="AP024749">
    <property type="protein sequence ID" value="BCY28760.1"/>
    <property type="molecule type" value="Genomic_DNA"/>
</dbReference>